<keyword evidence="1" id="KW-0812">Transmembrane</keyword>
<feature type="transmembrane region" description="Helical" evidence="1">
    <location>
        <begin position="7"/>
        <end position="28"/>
    </location>
</feature>
<reference evidence="2 3" key="1">
    <citation type="submission" date="2018-07" db="EMBL/GenBank/DDBJ databases">
        <title>Genomic Encyclopedia of Type Strains, Phase III (KMG-III): the genomes of soil and plant-associated and newly described type strains.</title>
        <authorList>
            <person name="Whitman W."/>
        </authorList>
    </citation>
    <scope>NUCLEOTIDE SEQUENCE [LARGE SCALE GENOMIC DNA]</scope>
    <source>
        <strain evidence="2 3">CECT 8488</strain>
    </source>
</reference>
<protein>
    <submittedName>
        <fullName evidence="2">Uncharacterized protein</fullName>
    </submittedName>
</protein>
<sequence>MLSKSQFLAASMATMAGILTIFLSSYLMQAKPAATFLPDLIQVLENRLNPFAR</sequence>
<dbReference type="AlphaFoldDB" id="A0A3D9HIE1"/>
<proteinExistence type="predicted"/>
<comment type="caution">
    <text evidence="2">The sequence shown here is derived from an EMBL/GenBank/DDBJ whole genome shotgun (WGS) entry which is preliminary data.</text>
</comment>
<name>A0A3D9HIE1_9PROT</name>
<keyword evidence="1" id="KW-1133">Transmembrane helix</keyword>
<accession>A0A3D9HIE1</accession>
<dbReference type="EMBL" id="QRDW01000006">
    <property type="protein sequence ID" value="RED49031.1"/>
    <property type="molecule type" value="Genomic_DNA"/>
</dbReference>
<gene>
    <name evidence="2" type="ORF">DFP90_1067</name>
</gene>
<dbReference type="Proteomes" id="UP000256845">
    <property type="component" value="Unassembled WGS sequence"/>
</dbReference>
<organism evidence="2 3">
    <name type="scientific">Aestuariispira insulae</name>
    <dbReference type="NCBI Taxonomy" id="1461337"/>
    <lineage>
        <taxon>Bacteria</taxon>
        <taxon>Pseudomonadati</taxon>
        <taxon>Pseudomonadota</taxon>
        <taxon>Alphaproteobacteria</taxon>
        <taxon>Rhodospirillales</taxon>
        <taxon>Kiloniellaceae</taxon>
        <taxon>Aestuariispira</taxon>
    </lineage>
</organism>
<keyword evidence="1" id="KW-0472">Membrane</keyword>
<evidence type="ECO:0000256" key="1">
    <source>
        <dbReference type="SAM" id="Phobius"/>
    </source>
</evidence>
<evidence type="ECO:0000313" key="2">
    <source>
        <dbReference type="EMBL" id="RED49031.1"/>
    </source>
</evidence>
<keyword evidence="3" id="KW-1185">Reference proteome</keyword>
<evidence type="ECO:0000313" key="3">
    <source>
        <dbReference type="Proteomes" id="UP000256845"/>
    </source>
</evidence>
<dbReference type="RefSeq" id="WP_181905372.1">
    <property type="nucleotide sequence ID" value="NZ_QRDW01000006.1"/>
</dbReference>